<evidence type="ECO:0000313" key="2">
    <source>
        <dbReference type="Proteomes" id="UP000269499"/>
    </source>
</evidence>
<dbReference type="Proteomes" id="UP000269499">
    <property type="component" value="Unassembled WGS sequence"/>
</dbReference>
<feature type="non-terminal residue" evidence="1">
    <location>
        <position position="138"/>
    </location>
</feature>
<organism evidence="1 2">
    <name type="scientific">Thermoproteota archaeon</name>
    <dbReference type="NCBI Taxonomy" id="2056631"/>
    <lineage>
        <taxon>Archaea</taxon>
        <taxon>Thermoproteota</taxon>
    </lineage>
</organism>
<reference evidence="1 2" key="1">
    <citation type="submission" date="2018-06" db="EMBL/GenBank/DDBJ databases">
        <title>Extensive metabolic versatility and redundancy in microbially diverse, dynamic hydrothermal sediments.</title>
        <authorList>
            <person name="Dombrowski N."/>
            <person name="Teske A."/>
            <person name="Baker B.J."/>
        </authorList>
    </citation>
    <scope>NUCLEOTIDE SEQUENCE [LARGE SCALE GENOMIC DNA]</scope>
    <source>
        <strain evidence="1">B20_G2</strain>
    </source>
</reference>
<name>A0A497F1I8_9CREN</name>
<evidence type="ECO:0000313" key="1">
    <source>
        <dbReference type="EMBL" id="RLE53162.1"/>
    </source>
</evidence>
<accession>A0A497F1I8</accession>
<dbReference type="AlphaFoldDB" id="A0A497F1I8"/>
<protein>
    <submittedName>
        <fullName evidence="1">Disulfide reductase</fullName>
    </submittedName>
</protein>
<proteinExistence type="predicted"/>
<comment type="caution">
    <text evidence="1">The sequence shown here is derived from an EMBL/GenBank/DDBJ whole genome shotgun (WGS) entry which is preliminary data.</text>
</comment>
<dbReference type="EMBL" id="QMRA01000079">
    <property type="protein sequence ID" value="RLE53162.1"/>
    <property type="molecule type" value="Genomic_DNA"/>
</dbReference>
<sequence>MNAEGAQLKVGVYICHCGKNIAGVVDVEKVADEVSKIPNVNVVRHYPFMCSKSGQSLIINDIKGGKVDRVVVAACSPRMHEETFRHSLEDAGLNPYLLEIANIREQCSWVHYDDREKATLKALELIKAAIARVSKYEP</sequence>
<gene>
    <name evidence="1" type="ORF">DRJ26_03720</name>
</gene>